<evidence type="ECO:0000256" key="7">
    <source>
        <dbReference type="PROSITE-ProRule" id="PRU01091"/>
    </source>
</evidence>
<evidence type="ECO:0000256" key="5">
    <source>
        <dbReference type="ARBA" id="ARBA00023163"/>
    </source>
</evidence>
<dbReference type="InterPro" id="IPR001867">
    <property type="entry name" value="OmpR/PhoB-type_DNA-bd"/>
</dbReference>
<evidence type="ECO:0000256" key="2">
    <source>
        <dbReference type="ARBA" id="ARBA00023012"/>
    </source>
</evidence>
<dbReference type="InterPro" id="IPR001789">
    <property type="entry name" value="Sig_transdc_resp-reg_receiver"/>
</dbReference>
<dbReference type="OrthoDB" id="9802426at2"/>
<evidence type="ECO:0000259" key="8">
    <source>
        <dbReference type="PROSITE" id="PS50110"/>
    </source>
</evidence>
<dbReference type="GO" id="GO:0032993">
    <property type="term" value="C:protein-DNA complex"/>
    <property type="evidence" value="ECO:0007669"/>
    <property type="project" value="TreeGrafter"/>
</dbReference>
<dbReference type="SUPFAM" id="SSF52172">
    <property type="entry name" value="CheY-like"/>
    <property type="match status" value="1"/>
</dbReference>
<dbReference type="GO" id="GO:0000156">
    <property type="term" value="F:phosphorelay response regulator activity"/>
    <property type="evidence" value="ECO:0007669"/>
    <property type="project" value="TreeGrafter"/>
</dbReference>
<organism evidence="10 11">
    <name type="scientific">Arboricoccus pini</name>
    <dbReference type="NCBI Taxonomy" id="1963835"/>
    <lineage>
        <taxon>Bacteria</taxon>
        <taxon>Pseudomonadati</taxon>
        <taxon>Pseudomonadota</taxon>
        <taxon>Alphaproteobacteria</taxon>
        <taxon>Geminicoccales</taxon>
        <taxon>Geminicoccaceae</taxon>
        <taxon>Arboricoccus</taxon>
    </lineage>
</organism>
<dbReference type="Gene3D" id="1.10.10.10">
    <property type="entry name" value="Winged helix-like DNA-binding domain superfamily/Winged helix DNA-binding domain"/>
    <property type="match status" value="1"/>
</dbReference>
<dbReference type="NCBIfam" id="NF045991">
    <property type="entry name" value="RespRegCtrARhodob"/>
    <property type="match status" value="1"/>
</dbReference>
<dbReference type="GO" id="GO:0005829">
    <property type="term" value="C:cytosol"/>
    <property type="evidence" value="ECO:0007669"/>
    <property type="project" value="TreeGrafter"/>
</dbReference>
<keyword evidence="11" id="KW-1185">Reference proteome</keyword>
<keyword evidence="2" id="KW-0902">Two-component regulatory system</keyword>
<dbReference type="InterPro" id="IPR036388">
    <property type="entry name" value="WH-like_DNA-bd_sf"/>
</dbReference>
<dbReference type="SMART" id="SM00862">
    <property type="entry name" value="Trans_reg_C"/>
    <property type="match status" value="1"/>
</dbReference>
<evidence type="ECO:0000313" key="10">
    <source>
        <dbReference type="EMBL" id="SNB69553.1"/>
    </source>
</evidence>
<feature type="DNA-binding region" description="OmpR/PhoB-type" evidence="7">
    <location>
        <begin position="124"/>
        <end position="223"/>
    </location>
</feature>
<dbReference type="Pfam" id="PF00072">
    <property type="entry name" value="Response_reg"/>
    <property type="match status" value="1"/>
</dbReference>
<feature type="modified residue" description="4-aspartylphosphate" evidence="6">
    <location>
        <position position="51"/>
    </location>
</feature>
<proteinExistence type="predicted"/>
<keyword evidence="3" id="KW-0805">Transcription regulation</keyword>
<dbReference type="InterPro" id="IPR039420">
    <property type="entry name" value="WalR-like"/>
</dbReference>
<evidence type="ECO:0000256" key="1">
    <source>
        <dbReference type="ARBA" id="ARBA00022553"/>
    </source>
</evidence>
<reference evidence="10 11" key="1">
    <citation type="submission" date="2017-06" db="EMBL/GenBank/DDBJ databases">
        <authorList>
            <person name="Kim H.J."/>
            <person name="Triplett B.A."/>
        </authorList>
    </citation>
    <scope>NUCLEOTIDE SEQUENCE [LARGE SCALE GENOMIC DNA]</scope>
    <source>
        <strain evidence="10 11">B29T1</strain>
    </source>
</reference>
<dbReference type="SMART" id="SM00448">
    <property type="entry name" value="REC"/>
    <property type="match status" value="1"/>
</dbReference>
<dbReference type="FunFam" id="1.10.10.10:FF:000052">
    <property type="entry name" value="Cell cycle response regulator"/>
    <property type="match status" value="1"/>
</dbReference>
<dbReference type="AlphaFoldDB" id="A0A212RBL0"/>
<dbReference type="Proteomes" id="UP000197065">
    <property type="component" value="Unassembled WGS sequence"/>
</dbReference>
<dbReference type="CDD" id="cd00383">
    <property type="entry name" value="trans_reg_C"/>
    <property type="match status" value="1"/>
</dbReference>
<dbReference type="EMBL" id="FYEH01000007">
    <property type="protein sequence ID" value="SNB69553.1"/>
    <property type="molecule type" value="Genomic_DNA"/>
</dbReference>
<dbReference type="GO" id="GO:0000976">
    <property type="term" value="F:transcription cis-regulatory region binding"/>
    <property type="evidence" value="ECO:0007669"/>
    <property type="project" value="TreeGrafter"/>
</dbReference>
<evidence type="ECO:0000256" key="6">
    <source>
        <dbReference type="PROSITE-ProRule" id="PRU00169"/>
    </source>
</evidence>
<keyword evidence="4 7" id="KW-0238">DNA-binding</keyword>
<dbReference type="Pfam" id="PF00486">
    <property type="entry name" value="Trans_reg_C"/>
    <property type="match status" value="1"/>
</dbReference>
<dbReference type="RefSeq" id="WP_088561589.1">
    <property type="nucleotide sequence ID" value="NZ_FYEH01000007.1"/>
</dbReference>
<dbReference type="PROSITE" id="PS51755">
    <property type="entry name" value="OMPR_PHOB"/>
    <property type="match status" value="1"/>
</dbReference>
<dbReference type="Gene3D" id="3.40.50.2300">
    <property type="match status" value="1"/>
</dbReference>
<feature type="domain" description="OmpR/PhoB-type" evidence="9">
    <location>
        <begin position="124"/>
        <end position="223"/>
    </location>
</feature>
<dbReference type="GO" id="GO:0006355">
    <property type="term" value="P:regulation of DNA-templated transcription"/>
    <property type="evidence" value="ECO:0007669"/>
    <property type="project" value="InterPro"/>
</dbReference>
<dbReference type="InterPro" id="IPR011006">
    <property type="entry name" value="CheY-like_superfamily"/>
</dbReference>
<dbReference type="PANTHER" id="PTHR48111">
    <property type="entry name" value="REGULATOR OF RPOS"/>
    <property type="match status" value="1"/>
</dbReference>
<feature type="domain" description="Response regulatory" evidence="8">
    <location>
        <begin position="2"/>
        <end position="116"/>
    </location>
</feature>
<keyword evidence="5" id="KW-0804">Transcription</keyword>
<sequence>MRALLIEDDAVSVRLIELALKSEGIIFESTASGEEGIELARIYDFDVIILDIRLPDIEGYEVLRRLRHARVRTPVIIVSAKTDPLDKAKGLTCGADDFLSKPFDRREMTARIQAVVRRSKGHSQPSVKIGRLSVNMDARTIEVDGKRLNLTGKEYSMMELLALRQGTTLTKEMFLDHIYGGMDEPELKIIDVFICKLRKKIATATGGESYISTVWGRGYVLRETLAPVDRVA</sequence>
<evidence type="ECO:0000256" key="4">
    <source>
        <dbReference type="ARBA" id="ARBA00023125"/>
    </source>
</evidence>
<evidence type="ECO:0000313" key="11">
    <source>
        <dbReference type="Proteomes" id="UP000197065"/>
    </source>
</evidence>
<evidence type="ECO:0000256" key="3">
    <source>
        <dbReference type="ARBA" id="ARBA00023015"/>
    </source>
</evidence>
<name>A0A212RBL0_9PROT</name>
<dbReference type="PANTHER" id="PTHR48111:SF22">
    <property type="entry name" value="REGULATOR OF RPOS"/>
    <property type="match status" value="1"/>
</dbReference>
<accession>A0A212RBL0</accession>
<evidence type="ECO:0000259" key="9">
    <source>
        <dbReference type="PROSITE" id="PS51755"/>
    </source>
</evidence>
<gene>
    <name evidence="10" type="ORF">SAMN07250955_1076</name>
</gene>
<dbReference type="PROSITE" id="PS50110">
    <property type="entry name" value="RESPONSE_REGULATORY"/>
    <property type="match status" value="1"/>
</dbReference>
<protein>
    <submittedName>
        <fullName evidence="10">Two-component system, cell cycle response regulator CtrA</fullName>
    </submittedName>
</protein>
<keyword evidence="1 6" id="KW-0597">Phosphoprotein</keyword>